<sequence>MKDLIQKHENLEGETNKLKGGTLKNYVTTAKYLGNFMLDYFKKEDVDLLMFDYEAILELERHIRTKPLKKHDPCKGNGLFKHMERVNKMMGMAKDMKWIKDSPFDPYIPDRKKVIRERLTLAYFVRIENLKFDDPKLTLVKDLFVFDCYIGASCVDLMNLNETHFEVSGEHLLCTLYRQKSTELAAIPVPPIAREIMAKYSNTPAALSRGKIFPYISNQDFNRYLKVIASAANIPIHLDTKKARAFFARELNLKNGVPLETVSKMMGHAKLATTKEVYADVDEEKILEDTAQVQQRFAAKKQQFLGVA</sequence>
<dbReference type="AlphaFoldDB" id="A0A4Q1D9Z2"/>
<dbReference type="SUPFAM" id="SSF56349">
    <property type="entry name" value="DNA breaking-rejoining enzymes"/>
    <property type="match status" value="1"/>
</dbReference>
<dbReference type="PROSITE" id="PS51898">
    <property type="entry name" value="TYR_RECOMBINASE"/>
    <property type="match status" value="1"/>
</dbReference>
<dbReference type="Pfam" id="PF00589">
    <property type="entry name" value="Phage_integrase"/>
    <property type="match status" value="1"/>
</dbReference>
<dbReference type="Gene3D" id="1.10.150.130">
    <property type="match status" value="1"/>
</dbReference>
<dbReference type="InterPro" id="IPR025269">
    <property type="entry name" value="SAM-like_dom"/>
</dbReference>
<dbReference type="PANTHER" id="PTHR30349">
    <property type="entry name" value="PHAGE INTEGRASE-RELATED"/>
    <property type="match status" value="1"/>
</dbReference>
<dbReference type="PANTHER" id="PTHR30349:SF64">
    <property type="entry name" value="PROPHAGE INTEGRASE INTD-RELATED"/>
    <property type="match status" value="1"/>
</dbReference>
<evidence type="ECO:0000259" key="4">
    <source>
        <dbReference type="PROSITE" id="PS51898"/>
    </source>
</evidence>
<dbReference type="Gene3D" id="1.10.443.10">
    <property type="entry name" value="Intergrase catalytic core"/>
    <property type="match status" value="1"/>
</dbReference>
<keyword evidence="3" id="KW-0233">DNA recombination</keyword>
<comment type="caution">
    <text evidence="5">The sequence shown here is derived from an EMBL/GenBank/DDBJ whole genome shotgun (WGS) entry which is preliminary data.</text>
</comment>
<accession>A0A4Q1D9Z2</accession>
<reference evidence="5 6" key="1">
    <citation type="submission" date="2019-01" db="EMBL/GenBank/DDBJ databases">
        <title>Filimonas sp. strain TTM-71.</title>
        <authorList>
            <person name="Chen W.-M."/>
        </authorList>
    </citation>
    <scope>NUCLEOTIDE SEQUENCE [LARGE SCALE GENOMIC DNA]</scope>
    <source>
        <strain evidence="5 6">TTM-71</strain>
    </source>
</reference>
<proteinExistence type="inferred from homology"/>
<name>A0A4Q1D9Z2_9BACT</name>
<dbReference type="InterPro" id="IPR013762">
    <property type="entry name" value="Integrase-like_cat_sf"/>
</dbReference>
<keyword evidence="6" id="KW-1185">Reference proteome</keyword>
<dbReference type="InterPro" id="IPR011010">
    <property type="entry name" value="DNA_brk_join_enz"/>
</dbReference>
<dbReference type="Proteomes" id="UP000290545">
    <property type="component" value="Unassembled WGS sequence"/>
</dbReference>
<dbReference type="InterPro" id="IPR002104">
    <property type="entry name" value="Integrase_catalytic"/>
</dbReference>
<dbReference type="RefSeq" id="WP_129001937.1">
    <property type="nucleotide sequence ID" value="NZ_SDHZ01000001.1"/>
</dbReference>
<dbReference type="GO" id="GO:0015074">
    <property type="term" value="P:DNA integration"/>
    <property type="evidence" value="ECO:0007669"/>
    <property type="project" value="InterPro"/>
</dbReference>
<dbReference type="EMBL" id="SDHZ01000001">
    <property type="protein sequence ID" value="RXK86187.1"/>
    <property type="molecule type" value="Genomic_DNA"/>
</dbReference>
<protein>
    <submittedName>
        <fullName evidence="5">Site-specific integrase</fullName>
    </submittedName>
</protein>
<dbReference type="GO" id="GO:0006310">
    <property type="term" value="P:DNA recombination"/>
    <property type="evidence" value="ECO:0007669"/>
    <property type="project" value="UniProtKB-KW"/>
</dbReference>
<keyword evidence="2" id="KW-0238">DNA-binding</keyword>
<dbReference type="Pfam" id="PF13102">
    <property type="entry name" value="Phage_int_SAM_5"/>
    <property type="match status" value="1"/>
</dbReference>
<feature type="domain" description="Tyr recombinase" evidence="4">
    <location>
        <begin position="114"/>
        <end position="291"/>
    </location>
</feature>
<gene>
    <name evidence="5" type="ORF">ESB13_05095</name>
</gene>
<organism evidence="5 6">
    <name type="scientific">Filimonas effusa</name>
    <dbReference type="NCBI Taxonomy" id="2508721"/>
    <lineage>
        <taxon>Bacteria</taxon>
        <taxon>Pseudomonadati</taxon>
        <taxon>Bacteroidota</taxon>
        <taxon>Chitinophagia</taxon>
        <taxon>Chitinophagales</taxon>
        <taxon>Chitinophagaceae</taxon>
        <taxon>Filimonas</taxon>
    </lineage>
</organism>
<dbReference type="GO" id="GO:0003677">
    <property type="term" value="F:DNA binding"/>
    <property type="evidence" value="ECO:0007669"/>
    <property type="project" value="UniProtKB-KW"/>
</dbReference>
<evidence type="ECO:0000313" key="6">
    <source>
        <dbReference type="Proteomes" id="UP000290545"/>
    </source>
</evidence>
<evidence type="ECO:0000313" key="5">
    <source>
        <dbReference type="EMBL" id="RXK86187.1"/>
    </source>
</evidence>
<evidence type="ECO:0000256" key="2">
    <source>
        <dbReference type="ARBA" id="ARBA00023125"/>
    </source>
</evidence>
<dbReference type="OrthoDB" id="892893at2"/>
<dbReference type="InterPro" id="IPR010998">
    <property type="entry name" value="Integrase_recombinase_N"/>
</dbReference>
<dbReference type="CDD" id="cd01185">
    <property type="entry name" value="INTN1_C_like"/>
    <property type="match status" value="1"/>
</dbReference>
<evidence type="ECO:0000256" key="3">
    <source>
        <dbReference type="ARBA" id="ARBA00023172"/>
    </source>
</evidence>
<evidence type="ECO:0000256" key="1">
    <source>
        <dbReference type="ARBA" id="ARBA00008857"/>
    </source>
</evidence>
<comment type="similarity">
    <text evidence="1">Belongs to the 'phage' integrase family.</text>
</comment>
<dbReference type="InterPro" id="IPR050090">
    <property type="entry name" value="Tyrosine_recombinase_XerCD"/>
</dbReference>